<dbReference type="KEGG" id="vg:15011070"/>
<proteinExistence type="predicted"/>
<evidence type="ECO:0000313" key="1">
    <source>
        <dbReference type="EMBL" id="AGH31667.1"/>
    </source>
</evidence>
<name>M4R1Q1_9CAUD</name>
<protein>
    <submittedName>
        <fullName evidence="1">Uncharacterized protein</fullName>
    </submittedName>
</protein>
<sequence>MAVYASNIVIEQGFDFSSSFALGDSRTNSSLNITGYGVTAQLRKSPSSSKSVSFASTILDPEVGIIELSLTDEQTLNINPGRYVYDVLVEIGGLDSGGKKYKAFEGMALVRAGVTR</sequence>
<dbReference type="Proteomes" id="UP000201252">
    <property type="component" value="Segment"/>
</dbReference>
<dbReference type="RefSeq" id="YP_007674519.1">
    <property type="nucleotide sequence ID" value="NC_020851.1"/>
</dbReference>
<gene>
    <name evidence="1" type="ORF">SWZG_00159</name>
</gene>
<evidence type="ECO:0000313" key="2">
    <source>
        <dbReference type="Proteomes" id="UP000201252"/>
    </source>
</evidence>
<organism evidence="1 2">
    <name type="scientific">Synechococcus phage S-SKS1</name>
    <dbReference type="NCBI Taxonomy" id="754042"/>
    <lineage>
        <taxon>Viruses</taxon>
        <taxon>Duplodnaviria</taxon>
        <taxon>Heunggongvirae</taxon>
        <taxon>Uroviricota</taxon>
        <taxon>Caudoviricetes</taxon>
        <taxon>Llyrvirus</taxon>
        <taxon>Llyrvirus SSKS1</taxon>
    </lineage>
</organism>
<keyword evidence="2" id="KW-1185">Reference proteome</keyword>
<reference evidence="1 2" key="1">
    <citation type="submission" date="2010-10" db="EMBL/GenBank/DDBJ databases">
        <title>The Genome Sequence of Synechococcus phage S-SKS1.</title>
        <authorList>
            <consortium name="The Broad Institute Genome Sequencing Platform"/>
            <person name="Henn M.R."/>
            <person name="Clokie M."/>
            <person name="Levin J."/>
            <person name="Malboeuf C."/>
            <person name="Casali M."/>
            <person name="Russ C."/>
            <person name="Lennon N."/>
            <person name="Chapman S.B."/>
            <person name="Erlich R."/>
            <person name="Young S.K."/>
            <person name="Yandava C."/>
            <person name="Zeng Q."/>
            <person name="Alvarado L."/>
            <person name="Anderson S."/>
            <person name="Berlin A."/>
            <person name="Chen Z."/>
            <person name="Freedman E."/>
            <person name="Gellesch M."/>
            <person name="Goldberg J."/>
            <person name="Green L."/>
            <person name="Griggs A."/>
            <person name="Gujja S."/>
            <person name="Heilman E.R."/>
            <person name="Heiman D."/>
            <person name="Hollinger A."/>
            <person name="Howarth C."/>
            <person name="Larson L."/>
            <person name="Mehta T."/>
            <person name="Pearson M."/>
            <person name="Roberts A."/>
            <person name="Ryan E."/>
            <person name="Saif S."/>
            <person name="Shea T."/>
            <person name="Shenoy N."/>
            <person name="Sisk P."/>
            <person name="Stolte C."/>
            <person name="Sykes S."/>
            <person name="White J."/>
            <person name="Haas B."/>
            <person name="Nusbaum C."/>
            <person name="Birren B."/>
        </authorList>
    </citation>
    <scope>NUCLEOTIDE SEQUENCE [LARGE SCALE GENOMIC DNA]</scope>
</reference>
<dbReference type="GeneID" id="15011070"/>
<accession>M4R1Q1</accession>
<dbReference type="OrthoDB" id="25766at10239"/>
<dbReference type="EMBL" id="HQ633071">
    <property type="protein sequence ID" value="AGH31667.1"/>
    <property type="molecule type" value="Genomic_DNA"/>
</dbReference>